<dbReference type="PANTHER" id="PTHR13390">
    <property type="entry name" value="LIPASE"/>
    <property type="match status" value="1"/>
</dbReference>
<dbReference type="GO" id="GO:0005811">
    <property type="term" value="C:lipid droplet"/>
    <property type="evidence" value="ECO:0000318"/>
    <property type="project" value="GO_Central"/>
</dbReference>
<protein>
    <recommendedName>
        <fullName evidence="3">Lipid droplet-associated hydrolase</fullName>
        <ecNumber evidence="7">3.1.1.13</ecNumber>
    </recommendedName>
    <alternativeName>
        <fullName evidence="6">Lipid droplet-associated serine hydrolase</fullName>
    </alternativeName>
</protein>
<dbReference type="SUPFAM" id="SSF53474">
    <property type="entry name" value="alpha/beta-Hydrolases"/>
    <property type="match status" value="1"/>
</dbReference>
<dbReference type="GO" id="GO:0004771">
    <property type="term" value="F:sterol ester esterase activity"/>
    <property type="evidence" value="ECO:0007669"/>
    <property type="project" value="UniProtKB-EC"/>
</dbReference>
<dbReference type="PANTHER" id="PTHR13390:SF0">
    <property type="entry name" value="LIPID DROPLET-ASSOCIATED HYDROLASE"/>
    <property type="match status" value="1"/>
</dbReference>
<evidence type="ECO:0000313" key="9">
    <source>
        <dbReference type="Ensembl" id="ENSMODP00000052992.1"/>
    </source>
</evidence>
<reference evidence="9" key="3">
    <citation type="submission" date="2025-09" db="UniProtKB">
        <authorList>
            <consortium name="Ensembl"/>
        </authorList>
    </citation>
    <scope>IDENTIFICATION</scope>
</reference>
<evidence type="ECO:0000256" key="2">
    <source>
        <dbReference type="ARBA" id="ARBA00008300"/>
    </source>
</evidence>
<evidence type="ECO:0000256" key="4">
    <source>
        <dbReference type="ARBA" id="ARBA00022677"/>
    </source>
</evidence>
<accession>A0A5F8GZM4</accession>
<evidence type="ECO:0000256" key="6">
    <source>
        <dbReference type="ARBA" id="ARBA00031924"/>
    </source>
</evidence>
<dbReference type="AlphaFoldDB" id="A0A5F8GZM4"/>
<evidence type="ECO:0000256" key="1">
    <source>
        <dbReference type="ARBA" id="ARBA00004502"/>
    </source>
</evidence>
<evidence type="ECO:0000256" key="5">
    <source>
        <dbReference type="ARBA" id="ARBA00022801"/>
    </source>
</evidence>
<reference evidence="9" key="2">
    <citation type="submission" date="2025-08" db="UniProtKB">
        <authorList>
            <consortium name="Ensembl"/>
        </authorList>
    </citation>
    <scope>IDENTIFICATION</scope>
</reference>
<comment type="subcellular location">
    <subcellularLocation>
        <location evidence="1">Lipid droplet</location>
    </subcellularLocation>
</comment>
<organism evidence="9 10">
    <name type="scientific">Monodelphis domestica</name>
    <name type="common">Gray short-tailed opossum</name>
    <dbReference type="NCBI Taxonomy" id="13616"/>
    <lineage>
        <taxon>Eukaryota</taxon>
        <taxon>Metazoa</taxon>
        <taxon>Chordata</taxon>
        <taxon>Craniata</taxon>
        <taxon>Vertebrata</taxon>
        <taxon>Euteleostomi</taxon>
        <taxon>Mammalia</taxon>
        <taxon>Metatheria</taxon>
        <taxon>Didelphimorphia</taxon>
        <taxon>Didelphidae</taxon>
        <taxon>Monodelphis</taxon>
    </lineage>
</organism>
<keyword evidence="4" id="KW-0551">Lipid droplet</keyword>
<dbReference type="Ensembl" id="ENSMODT00000082418.1">
    <property type="protein sequence ID" value="ENSMODP00000052992.1"/>
    <property type="gene ID" value="ENSMODG00000045888.1"/>
</dbReference>
<evidence type="ECO:0000256" key="8">
    <source>
        <dbReference type="ARBA" id="ARBA00049527"/>
    </source>
</evidence>
<comment type="catalytic activity">
    <reaction evidence="8">
        <text>a cholesterol ester + H2O = cholesterol + a fatty acid + H(+)</text>
        <dbReference type="Rhea" id="RHEA:36403"/>
        <dbReference type="ChEBI" id="CHEBI:15377"/>
        <dbReference type="ChEBI" id="CHEBI:15378"/>
        <dbReference type="ChEBI" id="CHEBI:16113"/>
        <dbReference type="ChEBI" id="CHEBI:17002"/>
        <dbReference type="ChEBI" id="CHEBI:28868"/>
        <dbReference type="EC" id="3.1.1.13"/>
    </reaction>
    <physiologicalReaction direction="left-to-right" evidence="8">
        <dbReference type="Rhea" id="RHEA:36404"/>
    </physiologicalReaction>
</comment>
<dbReference type="InterPro" id="IPR019363">
    <property type="entry name" value="LDAH"/>
</dbReference>
<proteinExistence type="inferred from homology"/>
<evidence type="ECO:0000256" key="3">
    <source>
        <dbReference type="ARBA" id="ARBA00019242"/>
    </source>
</evidence>
<sequence>MDEEDPLHEEFLACCGAVTQVLKYGPISPASHSSPKLLVLIVPGNIRSSKDPSPGTIDDVFGLKGQVDHKLTFLRRGHFIGTYILLEMLKQAPQLLVFRAFLLFPTIERMAKSLNSKVATPLLCWLRYALYVPLYVVLSLLPVRFKARLASLILQKLKMENEILVHLMNSLNMSCVANVMYLGSQEMRTVLERDNSTIQKYFKKLMFYYGASDLWCSVQYYEDIKKDFPSGDFKLCKRGIHHAFVTSLESSQEMAAMIIDWLKEDLMESKLSILSLIISMLTFSFTNSKSEFCLNACTTKRNSFSL</sequence>
<dbReference type="Pfam" id="PF10230">
    <property type="entry name" value="LIDHydrolase"/>
    <property type="match status" value="1"/>
</dbReference>
<name>A0A5F8GZM4_MONDO</name>
<dbReference type="InParanoid" id="A0A5F8GZM4"/>
<dbReference type="GO" id="GO:0019915">
    <property type="term" value="P:lipid storage"/>
    <property type="evidence" value="ECO:0000318"/>
    <property type="project" value="GO_Central"/>
</dbReference>
<evidence type="ECO:0000256" key="7">
    <source>
        <dbReference type="ARBA" id="ARBA00039150"/>
    </source>
</evidence>
<comment type="similarity">
    <text evidence="2">Belongs to the AB hydrolase superfamily. LDAH family.</text>
</comment>
<keyword evidence="10" id="KW-1185">Reference proteome</keyword>
<dbReference type="Proteomes" id="UP000002280">
    <property type="component" value="Chromosome 6"/>
</dbReference>
<reference evidence="9 10" key="1">
    <citation type="journal article" date="2007" name="Nature">
        <title>Genome of the marsupial Monodelphis domestica reveals innovation in non-coding sequences.</title>
        <authorList>
            <person name="Mikkelsen T.S."/>
            <person name="Wakefield M.J."/>
            <person name="Aken B."/>
            <person name="Amemiya C.T."/>
            <person name="Chang J.L."/>
            <person name="Duke S."/>
            <person name="Garber M."/>
            <person name="Gentles A.J."/>
            <person name="Goodstadt L."/>
            <person name="Heger A."/>
            <person name="Jurka J."/>
            <person name="Kamal M."/>
            <person name="Mauceli E."/>
            <person name="Searle S.M."/>
            <person name="Sharpe T."/>
            <person name="Baker M.L."/>
            <person name="Batzer M.A."/>
            <person name="Benos P.V."/>
            <person name="Belov K."/>
            <person name="Clamp M."/>
            <person name="Cook A."/>
            <person name="Cuff J."/>
            <person name="Das R."/>
            <person name="Davidow L."/>
            <person name="Deakin J.E."/>
            <person name="Fazzari M.J."/>
            <person name="Glass J.L."/>
            <person name="Grabherr M."/>
            <person name="Greally J.M."/>
            <person name="Gu W."/>
            <person name="Hore T.A."/>
            <person name="Huttley G.A."/>
            <person name="Kleber M."/>
            <person name="Jirtle R.L."/>
            <person name="Koina E."/>
            <person name="Lee J.T."/>
            <person name="Mahony S."/>
            <person name="Marra M.A."/>
            <person name="Miller R.D."/>
            <person name="Nicholls R.D."/>
            <person name="Oda M."/>
            <person name="Papenfuss A.T."/>
            <person name="Parra Z.E."/>
            <person name="Pollock D.D."/>
            <person name="Ray D.A."/>
            <person name="Schein J.E."/>
            <person name="Speed T.P."/>
            <person name="Thompson K."/>
            <person name="VandeBerg J.L."/>
            <person name="Wade C.M."/>
            <person name="Walker J.A."/>
            <person name="Waters P.D."/>
            <person name="Webber C."/>
            <person name="Weidman J.R."/>
            <person name="Xie X."/>
            <person name="Zody M.C."/>
            <person name="Baldwin J."/>
            <person name="Abdouelleil A."/>
            <person name="Abdulkadir J."/>
            <person name="Abebe A."/>
            <person name="Abera B."/>
            <person name="Abreu J."/>
            <person name="Acer S.C."/>
            <person name="Aftuck L."/>
            <person name="Alexander A."/>
            <person name="An P."/>
            <person name="Anderson E."/>
            <person name="Anderson S."/>
            <person name="Arachi H."/>
            <person name="Azer M."/>
            <person name="Bachantsang P."/>
            <person name="Barry A."/>
            <person name="Bayul T."/>
            <person name="Berlin A."/>
            <person name="Bessette D."/>
            <person name="Bloom T."/>
            <person name="Bloom T."/>
            <person name="Boguslavskiy L."/>
            <person name="Bonnet C."/>
            <person name="Boukhgalter B."/>
            <person name="Bourzgui I."/>
            <person name="Brown A."/>
            <person name="Cahill P."/>
            <person name="Channer S."/>
            <person name="Cheshatsang Y."/>
            <person name="Chuda L."/>
            <person name="Citroen M."/>
            <person name="Collymore A."/>
            <person name="Cooke P."/>
            <person name="Costello M."/>
            <person name="D'Aco K."/>
            <person name="Daza R."/>
            <person name="De Haan G."/>
            <person name="DeGray S."/>
            <person name="DeMaso C."/>
            <person name="Dhargay N."/>
            <person name="Dooley K."/>
            <person name="Dooley E."/>
            <person name="Doricent M."/>
            <person name="Dorje P."/>
            <person name="Dorjee K."/>
            <person name="Dupes A."/>
            <person name="Elong R."/>
            <person name="Falk J."/>
            <person name="Farina A."/>
            <person name="Faro S."/>
            <person name="Ferguson D."/>
            <person name="Fisher S."/>
            <person name="Foley C.D."/>
            <person name="Franke A."/>
            <person name="Friedrich D."/>
            <person name="Gadbois L."/>
            <person name="Gearin G."/>
            <person name="Gearin C.R."/>
            <person name="Giannoukos G."/>
            <person name="Goode T."/>
            <person name="Graham J."/>
            <person name="Grandbois E."/>
            <person name="Grewal S."/>
            <person name="Gyaltsen K."/>
            <person name="Hafez N."/>
            <person name="Hagos B."/>
            <person name="Hall J."/>
            <person name="Henson C."/>
            <person name="Hollinger A."/>
            <person name="Honan T."/>
            <person name="Huard M.D."/>
            <person name="Hughes L."/>
            <person name="Hurhula B."/>
            <person name="Husby M.E."/>
            <person name="Kamat A."/>
            <person name="Kanga B."/>
            <person name="Kashin S."/>
            <person name="Khazanovich D."/>
            <person name="Kisner P."/>
            <person name="Lance K."/>
            <person name="Lara M."/>
            <person name="Lee W."/>
            <person name="Lennon N."/>
            <person name="Letendre F."/>
            <person name="LeVine R."/>
            <person name="Lipovsky A."/>
            <person name="Liu X."/>
            <person name="Liu J."/>
            <person name="Liu S."/>
            <person name="Lokyitsang T."/>
            <person name="Lokyitsang Y."/>
            <person name="Lubonja R."/>
            <person name="Lui A."/>
            <person name="MacDonald P."/>
            <person name="Magnisalis V."/>
            <person name="Maru K."/>
            <person name="Matthews C."/>
            <person name="McCusker W."/>
            <person name="McDonough S."/>
            <person name="Mehta T."/>
            <person name="Meldrim J."/>
            <person name="Meneus L."/>
            <person name="Mihai O."/>
            <person name="Mihalev A."/>
            <person name="Mihova T."/>
            <person name="Mittelman R."/>
            <person name="Mlenga V."/>
            <person name="Montmayeur A."/>
            <person name="Mulrain L."/>
            <person name="Navidi A."/>
            <person name="Naylor J."/>
            <person name="Negash T."/>
            <person name="Nguyen T."/>
            <person name="Nguyen N."/>
            <person name="Nicol R."/>
            <person name="Norbu C."/>
            <person name="Norbu N."/>
            <person name="Novod N."/>
            <person name="O'Neill B."/>
            <person name="Osman S."/>
            <person name="Markiewicz E."/>
            <person name="Oyono O.L."/>
            <person name="Patti C."/>
            <person name="Phunkhang P."/>
            <person name="Pierre F."/>
            <person name="Priest M."/>
            <person name="Raghuraman S."/>
            <person name="Rege F."/>
            <person name="Reyes R."/>
            <person name="Rise C."/>
            <person name="Rogov P."/>
            <person name="Ross K."/>
            <person name="Ryan E."/>
            <person name="Settipalli S."/>
            <person name="Shea T."/>
            <person name="Sherpa N."/>
            <person name="Shi L."/>
            <person name="Shih D."/>
            <person name="Sparrow T."/>
            <person name="Spaulding J."/>
            <person name="Stalker J."/>
            <person name="Stange-Thomann N."/>
            <person name="Stavropoulos S."/>
            <person name="Stone C."/>
            <person name="Strader C."/>
            <person name="Tesfaye S."/>
            <person name="Thomson T."/>
            <person name="Thoulutsang Y."/>
            <person name="Thoulutsang D."/>
            <person name="Topham K."/>
            <person name="Topping I."/>
            <person name="Tsamla T."/>
            <person name="Vassiliev H."/>
            <person name="Vo A."/>
            <person name="Wangchuk T."/>
            <person name="Wangdi T."/>
            <person name="Weiand M."/>
            <person name="Wilkinson J."/>
            <person name="Wilson A."/>
            <person name="Yadav S."/>
            <person name="Young G."/>
            <person name="Yu Q."/>
            <person name="Zembek L."/>
            <person name="Zhong D."/>
            <person name="Zimmer A."/>
            <person name="Zwirko Z."/>
            <person name="Jaffe D.B."/>
            <person name="Alvarez P."/>
            <person name="Brockman W."/>
            <person name="Butler J."/>
            <person name="Chin C."/>
            <person name="Gnerre S."/>
            <person name="MacCallum I."/>
            <person name="Graves J.A."/>
            <person name="Ponting C.P."/>
            <person name="Breen M."/>
            <person name="Samollow P.B."/>
            <person name="Lander E.S."/>
            <person name="Lindblad-Toh K."/>
        </authorList>
    </citation>
    <scope>NUCLEOTIDE SEQUENCE [LARGE SCALE GENOMIC DNA]</scope>
</reference>
<dbReference type="InterPro" id="IPR029058">
    <property type="entry name" value="AB_hydrolase_fold"/>
</dbReference>
<dbReference type="GeneTree" id="ENSGT00390000009688"/>
<evidence type="ECO:0000313" key="10">
    <source>
        <dbReference type="Proteomes" id="UP000002280"/>
    </source>
</evidence>
<dbReference type="OMA" id="IGCWMIL"/>
<dbReference type="EC" id="3.1.1.13" evidence="7"/>
<keyword evidence="5" id="KW-0378">Hydrolase</keyword>